<dbReference type="RefSeq" id="WP_081768430.1">
    <property type="nucleotide sequence ID" value="NZ_CP007145.1"/>
</dbReference>
<dbReference type="KEGG" id="hsw:Hsw_2799"/>
<accession>W8EZ51</accession>
<organism evidence="2 3">
    <name type="scientific">Hymenobacter swuensis DY53</name>
    <dbReference type="NCBI Taxonomy" id="1227739"/>
    <lineage>
        <taxon>Bacteria</taxon>
        <taxon>Pseudomonadati</taxon>
        <taxon>Bacteroidota</taxon>
        <taxon>Cytophagia</taxon>
        <taxon>Cytophagales</taxon>
        <taxon>Hymenobacteraceae</taxon>
        <taxon>Hymenobacter</taxon>
    </lineage>
</organism>
<evidence type="ECO:0000313" key="3">
    <source>
        <dbReference type="Proteomes" id="UP000019423"/>
    </source>
</evidence>
<protein>
    <recommendedName>
        <fullName evidence="1">HTH LytTR-type domain-containing protein</fullName>
    </recommendedName>
</protein>
<feature type="domain" description="HTH LytTR-type" evidence="1">
    <location>
        <begin position="1"/>
        <end position="45"/>
    </location>
</feature>
<dbReference type="Proteomes" id="UP000019423">
    <property type="component" value="Chromosome"/>
</dbReference>
<evidence type="ECO:0000313" key="2">
    <source>
        <dbReference type="EMBL" id="AHJ98394.1"/>
    </source>
</evidence>
<dbReference type="PROSITE" id="PS50930">
    <property type="entry name" value="HTH_LYTTR"/>
    <property type="match status" value="1"/>
</dbReference>
<dbReference type="PATRIC" id="fig|1227739.3.peg.2983"/>
<reference evidence="2 3" key="1">
    <citation type="submission" date="2014-01" db="EMBL/GenBank/DDBJ databases">
        <title>Complete genome sequence of ionizing-radiation resistance bacterium Hymenobacter swuensis DY53.</title>
        <authorList>
            <person name="Jung J.-H."/>
            <person name="Jeong S.-W."/>
            <person name="Joe M.-H."/>
            <person name="Cho y.-j."/>
            <person name="Kim M.-K."/>
            <person name="Lim S.-Y."/>
        </authorList>
    </citation>
    <scope>NUCLEOTIDE SEQUENCE [LARGE SCALE GENOMIC DNA]</scope>
    <source>
        <strain evidence="2 3">DY53</strain>
    </source>
</reference>
<proteinExistence type="predicted"/>
<name>W8EZ51_9BACT</name>
<dbReference type="STRING" id="1227739.Hsw_2799"/>
<dbReference type="HOGENOM" id="CLU_3169003_0_0_10"/>
<dbReference type="EMBL" id="CP007145">
    <property type="protein sequence ID" value="AHJ98394.1"/>
    <property type="molecule type" value="Genomic_DNA"/>
</dbReference>
<evidence type="ECO:0000259" key="1">
    <source>
        <dbReference type="PROSITE" id="PS50930"/>
    </source>
</evidence>
<sequence length="47" mass="5696">MRTHRSFIVELHHITAVMRGKLPIQNVTIPVSYGHREQFDQFFSRWK</sequence>
<gene>
    <name evidence="2" type="ORF">Hsw_2799</name>
</gene>
<dbReference type="InterPro" id="IPR007492">
    <property type="entry name" value="LytTR_DNA-bd_dom"/>
</dbReference>
<keyword evidence="3" id="KW-1185">Reference proteome</keyword>
<dbReference type="Gene3D" id="2.40.50.1020">
    <property type="entry name" value="LytTr DNA-binding domain"/>
    <property type="match status" value="1"/>
</dbReference>
<dbReference type="GO" id="GO:0003677">
    <property type="term" value="F:DNA binding"/>
    <property type="evidence" value="ECO:0007669"/>
    <property type="project" value="InterPro"/>
</dbReference>
<dbReference type="AlphaFoldDB" id="W8EZ51"/>